<name>A0A518C1E0_9BACT</name>
<dbReference type="Proteomes" id="UP000320386">
    <property type="component" value="Chromosome"/>
</dbReference>
<dbReference type="AlphaFoldDB" id="A0A518C1E0"/>
<protein>
    <submittedName>
        <fullName evidence="2">Uncharacterized protein</fullName>
    </submittedName>
</protein>
<gene>
    <name evidence="2" type="ORF">Pan265_29130</name>
</gene>
<dbReference type="KEGG" id="mcad:Pan265_29130"/>
<evidence type="ECO:0000313" key="3">
    <source>
        <dbReference type="Proteomes" id="UP000320386"/>
    </source>
</evidence>
<reference evidence="2 3" key="1">
    <citation type="submission" date="2019-02" db="EMBL/GenBank/DDBJ databases">
        <title>Deep-cultivation of Planctomycetes and their phenomic and genomic characterization uncovers novel biology.</title>
        <authorList>
            <person name="Wiegand S."/>
            <person name="Jogler M."/>
            <person name="Boedeker C."/>
            <person name="Pinto D."/>
            <person name="Vollmers J."/>
            <person name="Rivas-Marin E."/>
            <person name="Kohn T."/>
            <person name="Peeters S.H."/>
            <person name="Heuer A."/>
            <person name="Rast P."/>
            <person name="Oberbeckmann S."/>
            <person name="Bunk B."/>
            <person name="Jeske O."/>
            <person name="Meyerdierks A."/>
            <person name="Storesund J.E."/>
            <person name="Kallscheuer N."/>
            <person name="Luecker S."/>
            <person name="Lage O.M."/>
            <person name="Pohl T."/>
            <person name="Merkel B.J."/>
            <person name="Hornburger P."/>
            <person name="Mueller R.-W."/>
            <person name="Bruemmer F."/>
            <person name="Labrenz M."/>
            <person name="Spormann A.M."/>
            <person name="Op den Camp H."/>
            <person name="Overmann J."/>
            <person name="Amann R."/>
            <person name="Jetten M.S.M."/>
            <person name="Mascher T."/>
            <person name="Medema M.H."/>
            <person name="Devos D.P."/>
            <person name="Kaster A.-K."/>
            <person name="Ovreas L."/>
            <person name="Rohde M."/>
            <person name="Galperin M.Y."/>
            <person name="Jogler C."/>
        </authorList>
    </citation>
    <scope>NUCLEOTIDE SEQUENCE [LARGE SCALE GENOMIC DNA]</scope>
    <source>
        <strain evidence="2 3">Pan265</strain>
    </source>
</reference>
<accession>A0A518C1E0</accession>
<keyword evidence="3" id="KW-1185">Reference proteome</keyword>
<evidence type="ECO:0000256" key="1">
    <source>
        <dbReference type="SAM" id="MobiDB-lite"/>
    </source>
</evidence>
<feature type="region of interest" description="Disordered" evidence="1">
    <location>
        <begin position="1"/>
        <end position="46"/>
    </location>
</feature>
<dbReference type="EMBL" id="CP036280">
    <property type="protein sequence ID" value="QDU73035.1"/>
    <property type="molecule type" value="Genomic_DNA"/>
</dbReference>
<organism evidence="2 3">
    <name type="scientific">Mucisphaera calidilacus</name>
    <dbReference type="NCBI Taxonomy" id="2527982"/>
    <lineage>
        <taxon>Bacteria</taxon>
        <taxon>Pseudomonadati</taxon>
        <taxon>Planctomycetota</taxon>
        <taxon>Phycisphaerae</taxon>
        <taxon>Phycisphaerales</taxon>
        <taxon>Phycisphaeraceae</taxon>
        <taxon>Mucisphaera</taxon>
    </lineage>
</organism>
<sequence length="46" mass="4925">MVEHGLKSQRIGLLSQAVPGTPDGPGFQGQSCLRGRVSQHTAQRHT</sequence>
<evidence type="ECO:0000313" key="2">
    <source>
        <dbReference type="EMBL" id="QDU73035.1"/>
    </source>
</evidence>
<proteinExistence type="predicted"/>